<dbReference type="EMBL" id="CP078073">
    <property type="protein sequence ID" value="QXL88317.1"/>
    <property type="molecule type" value="Genomic_DNA"/>
</dbReference>
<organism evidence="3">
    <name type="scientific">Gymnodinialimonas phycosphaerae</name>
    <dbReference type="NCBI Taxonomy" id="2841589"/>
    <lineage>
        <taxon>Bacteria</taxon>
        <taxon>Pseudomonadati</taxon>
        <taxon>Pseudomonadota</taxon>
        <taxon>Alphaproteobacteria</taxon>
        <taxon>Rhodobacterales</taxon>
        <taxon>Paracoccaceae</taxon>
        <taxon>Gymnodinialimonas</taxon>
    </lineage>
</organism>
<feature type="transmembrane region" description="Helical" evidence="1">
    <location>
        <begin position="103"/>
        <end position="122"/>
    </location>
</feature>
<dbReference type="RefSeq" id="WP_257891391.1">
    <property type="nucleotide sequence ID" value="NZ_JAIMBW010000001.1"/>
</dbReference>
<name>A0A975TVI5_9RHOB</name>
<protein>
    <submittedName>
        <fullName evidence="3">Uncharacterized protein</fullName>
    </submittedName>
</protein>
<accession>A0A975TVI5</accession>
<keyword evidence="1" id="KW-0812">Transmembrane</keyword>
<evidence type="ECO:0000313" key="2">
    <source>
        <dbReference type="EMBL" id="MBY4891529.1"/>
    </source>
</evidence>
<feature type="transmembrane region" description="Helical" evidence="1">
    <location>
        <begin position="12"/>
        <end position="32"/>
    </location>
</feature>
<keyword evidence="4" id="KW-1185">Reference proteome</keyword>
<feature type="transmembrane region" description="Helical" evidence="1">
    <location>
        <begin position="71"/>
        <end position="91"/>
    </location>
</feature>
<evidence type="ECO:0000313" key="3">
    <source>
        <dbReference type="EMBL" id="QXL88317.1"/>
    </source>
</evidence>
<dbReference type="Proteomes" id="UP000693972">
    <property type="component" value="Unassembled WGS sequence"/>
</dbReference>
<sequence length="123" mass="12949">MTAIALIEALATLLWSYTALTGTVWALHLRALPKGAHIAAGVELLTHLVPAMIVLVAVVLIGALIGLPSVVAFIAILFPAGCAYGTHMALVEVRDAPSSRRDLPRLALTVFVAAAIVTYRQLI</sequence>
<keyword evidence="1" id="KW-1133">Transmembrane helix</keyword>
<reference evidence="3 4" key="1">
    <citation type="submission" date="2021-07" db="EMBL/GenBank/DDBJ databases">
        <title>Karlodiniumbacter phycospheric gen. nov., sp. nov., a phycosphere bacterium isolated from karlodinium veneficum.</title>
        <authorList>
            <person name="Peng Y."/>
            <person name="Jiang L."/>
            <person name="Lee J."/>
        </authorList>
    </citation>
    <scope>NUCLEOTIDE SEQUENCE</scope>
    <source>
        <strain evidence="3 4">N5</strain>
    </source>
</reference>
<proteinExistence type="predicted"/>
<evidence type="ECO:0000313" key="4">
    <source>
        <dbReference type="Proteomes" id="UP000693972"/>
    </source>
</evidence>
<evidence type="ECO:0000256" key="1">
    <source>
        <dbReference type="SAM" id="Phobius"/>
    </source>
</evidence>
<dbReference type="EMBL" id="JAIMBW010000001">
    <property type="protein sequence ID" value="MBY4891529.1"/>
    <property type="molecule type" value="Genomic_DNA"/>
</dbReference>
<keyword evidence="1" id="KW-0472">Membrane</keyword>
<gene>
    <name evidence="2" type="ORF">KUL25_01975</name>
    <name evidence="3" type="ORF">KUL25_01980</name>
</gene>
<dbReference type="AlphaFoldDB" id="A0A975TVI5"/>
<feature type="transmembrane region" description="Helical" evidence="1">
    <location>
        <begin position="44"/>
        <end position="65"/>
    </location>
</feature>